<name>H2ZT32_LATCH</name>
<evidence type="ECO:0000256" key="7">
    <source>
        <dbReference type="SAM" id="MobiDB-lite"/>
    </source>
</evidence>
<gene>
    <name evidence="10" type="primary">LOC102354147</name>
</gene>
<dbReference type="GO" id="GO:0035556">
    <property type="term" value="P:intracellular signal transduction"/>
    <property type="evidence" value="ECO:0007669"/>
    <property type="project" value="InterPro"/>
</dbReference>
<dbReference type="PANTHER" id="PTHR10155:SF4">
    <property type="entry name" value="SUPPRESSOR OF CYTOKINE SIGNALING 1"/>
    <property type="match status" value="1"/>
</dbReference>
<reference evidence="11" key="1">
    <citation type="submission" date="2011-08" db="EMBL/GenBank/DDBJ databases">
        <title>The draft genome of Latimeria chalumnae.</title>
        <authorList>
            <person name="Di Palma F."/>
            <person name="Alfoldi J."/>
            <person name="Johnson J."/>
            <person name="Berlin A."/>
            <person name="Gnerre S."/>
            <person name="Jaffe D."/>
            <person name="MacCallum I."/>
            <person name="Young S."/>
            <person name="Walker B.J."/>
            <person name="Lander E."/>
            <person name="Lindblad-Toh K."/>
        </authorList>
    </citation>
    <scope>NUCLEOTIDE SEQUENCE [LARGE SCALE GENOMIC DNA]</scope>
    <source>
        <strain evidence="11">Wild caught</strain>
    </source>
</reference>
<proteinExistence type="predicted"/>
<dbReference type="EMBL" id="AFYH01276438">
    <property type="status" value="NOT_ANNOTATED_CDS"/>
    <property type="molecule type" value="Genomic_DNA"/>
</dbReference>
<dbReference type="InterPro" id="IPR001496">
    <property type="entry name" value="SOCS_box"/>
</dbReference>
<dbReference type="PROSITE" id="PS50001">
    <property type="entry name" value="SH2"/>
    <property type="match status" value="1"/>
</dbReference>
<reference evidence="10" key="3">
    <citation type="submission" date="2025-09" db="UniProtKB">
        <authorList>
            <consortium name="Ensembl"/>
        </authorList>
    </citation>
    <scope>IDENTIFICATION</scope>
</reference>
<dbReference type="GeneTree" id="ENSGT00940000161164"/>
<dbReference type="PROSITE" id="PS50225">
    <property type="entry name" value="SOCS"/>
    <property type="match status" value="1"/>
</dbReference>
<protein>
    <recommendedName>
        <fullName evidence="12">Suppressor of cytokine signaling 1</fullName>
    </recommendedName>
</protein>
<evidence type="ECO:0000259" key="8">
    <source>
        <dbReference type="PROSITE" id="PS50001"/>
    </source>
</evidence>
<dbReference type="InterPro" id="IPR000980">
    <property type="entry name" value="SH2"/>
</dbReference>
<dbReference type="GO" id="GO:0016567">
    <property type="term" value="P:protein ubiquitination"/>
    <property type="evidence" value="ECO:0007669"/>
    <property type="project" value="UniProtKB-UniPathway"/>
</dbReference>
<evidence type="ECO:0000256" key="5">
    <source>
        <dbReference type="ARBA" id="ARBA00022999"/>
    </source>
</evidence>
<evidence type="ECO:0000259" key="9">
    <source>
        <dbReference type="PROSITE" id="PS50225"/>
    </source>
</evidence>
<keyword evidence="11" id="KW-1185">Reference proteome</keyword>
<dbReference type="STRING" id="7897.ENSLACP00000000553"/>
<evidence type="ECO:0000256" key="4">
    <source>
        <dbReference type="ARBA" id="ARBA00022786"/>
    </source>
</evidence>
<sequence length="201" mass="23035">MLTHGSSEMVGGRVGPQVLAEAHENPLPQPQHPPPPPPWPIHGHATHYRLFQEGERDIVEQALTTLHHSGFYWGPLSISKAHELLMDQPVGTFLVRDSSQSRYLFSVSIQTAQGPFSIRIVFKKKCFWIEGQGFPCVARLLEYYVEWTRTRPLIALRQSRIRSLQEQCRQTIMASCDRGNLSKLPLHPLLQTYIQKFPFKI</sequence>
<feature type="domain" description="SOCS box" evidence="9">
    <location>
        <begin position="150"/>
        <end position="200"/>
    </location>
</feature>
<dbReference type="UniPathway" id="UPA00143"/>
<keyword evidence="2" id="KW-0341">Growth regulation</keyword>
<dbReference type="Pfam" id="PF00017">
    <property type="entry name" value="SH2"/>
    <property type="match status" value="1"/>
</dbReference>
<dbReference type="GO" id="GO:0046854">
    <property type="term" value="P:phosphatidylinositol phosphate biosynthetic process"/>
    <property type="evidence" value="ECO:0007669"/>
    <property type="project" value="TreeGrafter"/>
</dbReference>
<evidence type="ECO:0000313" key="11">
    <source>
        <dbReference type="Proteomes" id="UP000008672"/>
    </source>
</evidence>
<accession>H2ZT32</accession>
<keyword evidence="3" id="KW-0734">Signal transduction inhibitor</keyword>
<reference evidence="10" key="2">
    <citation type="submission" date="2025-08" db="UniProtKB">
        <authorList>
            <consortium name="Ensembl"/>
        </authorList>
    </citation>
    <scope>IDENTIFICATION</scope>
</reference>
<comment type="pathway">
    <text evidence="1">Protein modification; protein ubiquitination.</text>
</comment>
<evidence type="ECO:0000313" key="10">
    <source>
        <dbReference type="Ensembl" id="ENSLACP00000000553.1"/>
    </source>
</evidence>
<dbReference type="eggNOG" id="KOG4566">
    <property type="taxonomic scope" value="Eukaryota"/>
</dbReference>
<dbReference type="SMART" id="SM00253">
    <property type="entry name" value="SOCS"/>
    <property type="match status" value="1"/>
</dbReference>
<dbReference type="GO" id="GO:0046935">
    <property type="term" value="F:1-phosphatidylinositol-3-kinase regulator activity"/>
    <property type="evidence" value="ECO:0007669"/>
    <property type="project" value="TreeGrafter"/>
</dbReference>
<dbReference type="GO" id="GO:0009968">
    <property type="term" value="P:negative regulation of signal transduction"/>
    <property type="evidence" value="ECO:0007669"/>
    <property type="project" value="UniProtKB-KW"/>
</dbReference>
<dbReference type="InterPro" id="IPR036036">
    <property type="entry name" value="SOCS_box-like_dom_sf"/>
</dbReference>
<feature type="domain" description="SH2" evidence="8">
    <location>
        <begin position="71"/>
        <end position="144"/>
    </location>
</feature>
<dbReference type="OMA" id="GGSLGMC"/>
<dbReference type="InterPro" id="IPR036860">
    <property type="entry name" value="SH2_dom_sf"/>
</dbReference>
<feature type="compositionally biased region" description="Pro residues" evidence="7">
    <location>
        <begin position="27"/>
        <end position="40"/>
    </location>
</feature>
<evidence type="ECO:0000256" key="2">
    <source>
        <dbReference type="ARBA" id="ARBA00022604"/>
    </source>
</evidence>
<dbReference type="AlphaFoldDB" id="H2ZT32"/>
<keyword evidence="5 6" id="KW-0727">SH2 domain</keyword>
<dbReference type="SUPFAM" id="SSF55550">
    <property type="entry name" value="SH2 domain"/>
    <property type="match status" value="1"/>
</dbReference>
<dbReference type="HOGENOM" id="CLU_079452_4_1_1"/>
<organism evidence="10 11">
    <name type="scientific">Latimeria chalumnae</name>
    <name type="common">Coelacanth</name>
    <dbReference type="NCBI Taxonomy" id="7897"/>
    <lineage>
        <taxon>Eukaryota</taxon>
        <taxon>Metazoa</taxon>
        <taxon>Chordata</taxon>
        <taxon>Craniata</taxon>
        <taxon>Vertebrata</taxon>
        <taxon>Euteleostomi</taxon>
        <taxon>Coelacanthiformes</taxon>
        <taxon>Coelacanthidae</taxon>
        <taxon>Latimeria</taxon>
    </lineage>
</organism>
<dbReference type="SMART" id="SM00969">
    <property type="entry name" value="SOCS_box"/>
    <property type="match status" value="1"/>
</dbReference>
<dbReference type="InParanoid" id="H2ZT32"/>
<feature type="region of interest" description="Disordered" evidence="7">
    <location>
        <begin position="24"/>
        <end position="44"/>
    </location>
</feature>
<keyword evidence="4" id="KW-0833">Ubl conjugation pathway</keyword>
<evidence type="ECO:0008006" key="12">
    <source>
        <dbReference type="Google" id="ProtNLM"/>
    </source>
</evidence>
<evidence type="ECO:0000256" key="6">
    <source>
        <dbReference type="PROSITE-ProRule" id="PRU00191"/>
    </source>
</evidence>
<dbReference type="Proteomes" id="UP000008672">
    <property type="component" value="Unassembled WGS sequence"/>
</dbReference>
<dbReference type="SMART" id="SM00252">
    <property type="entry name" value="SH2"/>
    <property type="match status" value="1"/>
</dbReference>
<dbReference type="Gene3D" id="3.30.505.10">
    <property type="entry name" value="SH2 domain"/>
    <property type="match status" value="1"/>
</dbReference>
<evidence type="ECO:0000256" key="1">
    <source>
        <dbReference type="ARBA" id="ARBA00004906"/>
    </source>
</evidence>
<dbReference type="PANTHER" id="PTHR10155">
    <property type="entry name" value="PHOSPHATIDYLINOSITOL 3-KINASE REGULATORY SUBUNIT"/>
    <property type="match status" value="1"/>
</dbReference>
<dbReference type="Ensembl" id="ENSLACT00000000556.1">
    <property type="protein sequence ID" value="ENSLACP00000000553.1"/>
    <property type="gene ID" value="ENSLACG00000000492.1"/>
</dbReference>
<dbReference type="GO" id="GO:0005942">
    <property type="term" value="C:phosphatidylinositol 3-kinase complex"/>
    <property type="evidence" value="ECO:0007669"/>
    <property type="project" value="TreeGrafter"/>
</dbReference>
<evidence type="ECO:0000256" key="3">
    <source>
        <dbReference type="ARBA" id="ARBA00022700"/>
    </source>
</evidence>
<dbReference type="SUPFAM" id="SSF158235">
    <property type="entry name" value="SOCS box-like"/>
    <property type="match status" value="1"/>
</dbReference>